<comment type="subcellular location">
    <subcellularLocation>
        <location evidence="1">Nucleus</location>
    </subcellularLocation>
</comment>
<dbReference type="Proteomes" id="UP001050691">
    <property type="component" value="Unassembled WGS sequence"/>
</dbReference>
<dbReference type="InterPro" id="IPR016722">
    <property type="entry name" value="DNA_pol_alpha_bsu"/>
</dbReference>
<keyword evidence="2" id="KW-0539">Nucleus</keyword>
<feature type="region of interest" description="Disordered" evidence="3">
    <location>
        <begin position="333"/>
        <end position="370"/>
    </location>
</feature>
<evidence type="ECO:0000259" key="4">
    <source>
        <dbReference type="Pfam" id="PF22062"/>
    </source>
</evidence>
<dbReference type="InterPro" id="IPR054300">
    <property type="entry name" value="OB_DPOA2"/>
</dbReference>
<evidence type="ECO:0000313" key="5">
    <source>
        <dbReference type="EMBL" id="GJJ09037.1"/>
    </source>
</evidence>
<gene>
    <name evidence="5" type="ORF">Clacol_003259</name>
</gene>
<dbReference type="GO" id="GO:0006270">
    <property type="term" value="P:DNA replication initiation"/>
    <property type="evidence" value="ECO:0007669"/>
    <property type="project" value="TreeGrafter"/>
</dbReference>
<dbReference type="PANTHER" id="PTHR23061">
    <property type="entry name" value="DNA POLYMERASE 2 ALPHA 70 KDA SUBUNIT"/>
    <property type="match status" value="1"/>
</dbReference>
<dbReference type="EMBL" id="BPWL01000003">
    <property type="protein sequence ID" value="GJJ09037.1"/>
    <property type="molecule type" value="Genomic_DNA"/>
</dbReference>
<name>A0AAV5A5V7_9AGAM</name>
<dbReference type="GO" id="GO:0005658">
    <property type="term" value="C:alpha DNA polymerase:primase complex"/>
    <property type="evidence" value="ECO:0007669"/>
    <property type="project" value="TreeGrafter"/>
</dbReference>
<dbReference type="Pfam" id="PF22062">
    <property type="entry name" value="OB_DPOA2"/>
    <property type="match status" value="1"/>
</dbReference>
<feature type="domain" description="DNA polymerase alpha subunit B OB" evidence="4">
    <location>
        <begin position="155"/>
        <end position="228"/>
    </location>
</feature>
<feature type="region of interest" description="Disordered" evidence="3">
    <location>
        <begin position="223"/>
        <end position="242"/>
    </location>
</feature>
<feature type="compositionally biased region" description="Polar residues" evidence="3">
    <location>
        <begin position="133"/>
        <end position="144"/>
    </location>
</feature>
<dbReference type="PANTHER" id="PTHR23061:SF12">
    <property type="entry name" value="DNA POLYMERASE ALPHA SUBUNIT B"/>
    <property type="match status" value="1"/>
</dbReference>
<reference evidence="5" key="1">
    <citation type="submission" date="2021-10" db="EMBL/GenBank/DDBJ databases">
        <title>De novo Genome Assembly of Clathrus columnatus (Basidiomycota, Fungi) Using Illumina and Nanopore Sequence Data.</title>
        <authorList>
            <person name="Ogiso-Tanaka E."/>
            <person name="Itagaki H."/>
            <person name="Hosoya T."/>
            <person name="Hosaka K."/>
        </authorList>
    </citation>
    <scope>NUCLEOTIDE SEQUENCE</scope>
    <source>
        <strain evidence="5">MO-923</strain>
    </source>
</reference>
<keyword evidence="6" id="KW-1185">Reference proteome</keyword>
<feature type="region of interest" description="Disordered" evidence="3">
    <location>
        <begin position="111"/>
        <end position="152"/>
    </location>
</feature>
<protein>
    <recommendedName>
        <fullName evidence="4">DNA polymerase alpha subunit B OB domain-containing protein</fullName>
    </recommendedName>
</protein>
<evidence type="ECO:0000313" key="6">
    <source>
        <dbReference type="Proteomes" id="UP001050691"/>
    </source>
</evidence>
<evidence type="ECO:0000256" key="2">
    <source>
        <dbReference type="ARBA" id="ARBA00023242"/>
    </source>
</evidence>
<accession>A0AAV5A5V7</accession>
<feature type="compositionally biased region" description="Polar residues" evidence="3">
    <location>
        <begin position="334"/>
        <end position="346"/>
    </location>
</feature>
<organism evidence="5 6">
    <name type="scientific">Clathrus columnatus</name>
    <dbReference type="NCBI Taxonomy" id="1419009"/>
    <lineage>
        <taxon>Eukaryota</taxon>
        <taxon>Fungi</taxon>
        <taxon>Dikarya</taxon>
        <taxon>Basidiomycota</taxon>
        <taxon>Agaricomycotina</taxon>
        <taxon>Agaricomycetes</taxon>
        <taxon>Phallomycetidae</taxon>
        <taxon>Phallales</taxon>
        <taxon>Clathraceae</taxon>
        <taxon>Clathrus</taxon>
    </lineage>
</organism>
<feature type="compositionally biased region" description="Polar residues" evidence="3">
    <location>
        <begin position="354"/>
        <end position="367"/>
    </location>
</feature>
<sequence length="393" mass="43227">MNASQIRQTLAAAFEISITENSDIIEACYKICVDYNFKPDDLLFEWQALNFNANQTVRGLERSLTSITLDGAKELRNHVAKLIAQKNEQRKSMRGRGRGRALNFSTGTRVNNNTAVSASQPAAPLATSRKSRLQNASPSVQFNGPSEKETNQRAFLDDRIDEFAQLLRERYGIEEFEDPSSLTDGLMTVIGRICVDAEVDPSSSKLSATTLMLEASRMIGSGKRVPLRGNPCKHMSDHESKVPTIMPQRKSIPRPLMVYVTSGPYTSEQSLDFTPFASIINEAKGFSPVNVNTNSAHPIVKAGKLPASPLQLFQQHFMEPITSLPNPPLGHVNNPHTTFYPQSASETDFGPLPSSRSEYSTPDTATSPPDAMANLCNHVLEQRRIFEVGGTGT</sequence>
<comment type="caution">
    <text evidence="5">The sequence shown here is derived from an EMBL/GenBank/DDBJ whole genome shotgun (WGS) entry which is preliminary data.</text>
</comment>
<dbReference type="AlphaFoldDB" id="A0AAV5A5V7"/>
<feature type="compositionally biased region" description="Polar residues" evidence="3">
    <location>
        <begin position="111"/>
        <end position="120"/>
    </location>
</feature>
<proteinExistence type="predicted"/>
<evidence type="ECO:0000256" key="1">
    <source>
        <dbReference type="ARBA" id="ARBA00004123"/>
    </source>
</evidence>
<evidence type="ECO:0000256" key="3">
    <source>
        <dbReference type="SAM" id="MobiDB-lite"/>
    </source>
</evidence>